<keyword evidence="9 12" id="KW-0368">Histidine biosynthesis</keyword>
<dbReference type="SUPFAM" id="SSF53223">
    <property type="entry name" value="Aminoacid dehydrogenase-like, N-terminal domain"/>
    <property type="match status" value="1"/>
</dbReference>
<dbReference type="InterPro" id="IPR020630">
    <property type="entry name" value="THF_DH/CycHdrlase_cat_dom"/>
</dbReference>
<dbReference type="InterPro" id="IPR020631">
    <property type="entry name" value="THF_DH/CycHdrlase_NAD-bd_dom"/>
</dbReference>
<comment type="pathway">
    <text evidence="1 12">One-carbon metabolism; tetrahydrofolate interconversion.</text>
</comment>
<dbReference type="Gene3D" id="3.40.50.720">
    <property type="entry name" value="NAD(P)-binding Rossmann-like Domain"/>
    <property type="match status" value="1"/>
</dbReference>
<dbReference type="EC" id="1.5.1.5" evidence="12"/>
<evidence type="ECO:0000256" key="10">
    <source>
        <dbReference type="ARBA" id="ARBA00023167"/>
    </source>
</evidence>
<dbReference type="GO" id="GO:0009086">
    <property type="term" value="P:methionine biosynthetic process"/>
    <property type="evidence" value="ECO:0007669"/>
    <property type="project" value="UniProtKB-KW"/>
</dbReference>
<evidence type="ECO:0000256" key="7">
    <source>
        <dbReference type="ARBA" id="ARBA00022857"/>
    </source>
</evidence>
<evidence type="ECO:0000256" key="2">
    <source>
        <dbReference type="ARBA" id="ARBA00011738"/>
    </source>
</evidence>
<evidence type="ECO:0000256" key="9">
    <source>
        <dbReference type="ARBA" id="ARBA00023102"/>
    </source>
</evidence>
<gene>
    <name evidence="12" type="primary">folD</name>
    <name evidence="15" type="ORF">JWYL7_0433</name>
    <name evidence="16" type="ORF">SAMN05661008_00458</name>
</gene>
<keyword evidence="4 12" id="KW-0028">Amino-acid biosynthesis</keyword>
<evidence type="ECO:0000256" key="6">
    <source>
        <dbReference type="ARBA" id="ARBA00022801"/>
    </source>
</evidence>
<evidence type="ECO:0000313" key="17">
    <source>
        <dbReference type="Proteomes" id="UP000092605"/>
    </source>
</evidence>
<dbReference type="STRING" id="1121328.JWYL7_0433"/>
<dbReference type="GO" id="GO:0000105">
    <property type="term" value="P:L-histidine biosynthetic process"/>
    <property type="evidence" value="ECO:0007669"/>
    <property type="project" value="UniProtKB-KW"/>
</dbReference>
<comment type="catalytic activity">
    <reaction evidence="12">
        <text>(6R)-5,10-methylene-5,6,7,8-tetrahydrofolate + NADP(+) = (6R)-5,10-methenyltetrahydrofolate + NADPH</text>
        <dbReference type="Rhea" id="RHEA:22812"/>
        <dbReference type="ChEBI" id="CHEBI:15636"/>
        <dbReference type="ChEBI" id="CHEBI:57455"/>
        <dbReference type="ChEBI" id="CHEBI:57783"/>
        <dbReference type="ChEBI" id="CHEBI:58349"/>
        <dbReference type="EC" id="1.5.1.5"/>
    </reaction>
</comment>
<keyword evidence="5 12" id="KW-0658">Purine biosynthesis</keyword>
<dbReference type="InterPro" id="IPR000672">
    <property type="entry name" value="THF_DH/CycHdrlase"/>
</dbReference>
<keyword evidence="6 12" id="KW-0378">Hydrolase</keyword>
<evidence type="ECO:0000256" key="5">
    <source>
        <dbReference type="ARBA" id="ARBA00022755"/>
    </source>
</evidence>
<sequence>MEALLGKPVADKITTDLIKDVNALKEKGITPKLTIIRVGNKEDDISYEKAALKRCKDIGIHVDVKVFEKDITEEKFIENIKNVNEDKLTHAILVLRPLPKHINEDKIKHIISPNKDVDCFNTINLGKLLEGDKSGFSPCTPLAVIELLKYYNIDLESKNVVVLGRSNVVGKPLSILLLNENATVTICHSKTKNLSGITKTADILVCAVGKAKMINKDFIKNGAIVIDVGINVDEKGKLCGDVDYDSCIEKACMITPVPRGVGSVTTSILAKNIIKATKINENII</sequence>
<evidence type="ECO:0000256" key="3">
    <source>
        <dbReference type="ARBA" id="ARBA00022563"/>
    </source>
</evidence>
<dbReference type="PRINTS" id="PR00085">
    <property type="entry name" value="THFDHDRGNASE"/>
</dbReference>
<feature type="binding site" evidence="12">
    <location>
        <begin position="164"/>
        <end position="166"/>
    </location>
    <ligand>
        <name>NADP(+)</name>
        <dbReference type="ChEBI" id="CHEBI:58349"/>
    </ligand>
</feature>
<dbReference type="CDD" id="cd01080">
    <property type="entry name" value="NAD_bind_m-THF_DH_Cyclohyd"/>
    <property type="match status" value="1"/>
</dbReference>
<dbReference type="OrthoDB" id="9803580at2"/>
<feature type="domain" description="Tetrahydrofolate dehydrogenase/cyclohydrolase catalytic" evidence="13">
    <location>
        <begin position="5"/>
        <end position="118"/>
    </location>
</feature>
<evidence type="ECO:0000256" key="12">
    <source>
        <dbReference type="HAMAP-Rule" id="MF_01576"/>
    </source>
</evidence>
<organism evidence="15 17">
    <name type="scientific">Alkalithermobacter thermoalcaliphilus JW-YL-7 = DSM 7308</name>
    <dbReference type="NCBI Taxonomy" id="1121328"/>
    <lineage>
        <taxon>Bacteria</taxon>
        <taxon>Bacillati</taxon>
        <taxon>Bacillota</taxon>
        <taxon>Clostridia</taxon>
        <taxon>Peptostreptococcales</taxon>
        <taxon>Tepidibacteraceae</taxon>
        <taxon>Alkalithermobacter</taxon>
    </lineage>
</organism>
<dbReference type="FunFam" id="3.40.50.10860:FF:000005">
    <property type="entry name" value="C-1-tetrahydrofolate synthase, cytoplasmic, putative"/>
    <property type="match status" value="1"/>
</dbReference>
<comment type="caution">
    <text evidence="15">The sequence shown here is derived from an EMBL/GenBank/DDBJ whole genome shotgun (WGS) entry which is preliminary data.</text>
</comment>
<proteinExistence type="inferred from homology"/>
<evidence type="ECO:0000313" key="18">
    <source>
        <dbReference type="Proteomes" id="UP000323392"/>
    </source>
</evidence>
<comment type="similarity">
    <text evidence="12">Belongs to the tetrahydrofolate dehydrogenase/cyclohydrolase family.</text>
</comment>
<evidence type="ECO:0000256" key="11">
    <source>
        <dbReference type="ARBA" id="ARBA00023268"/>
    </source>
</evidence>
<feature type="binding site" evidence="12">
    <location>
        <position position="230"/>
    </location>
    <ligand>
        <name>NADP(+)</name>
        <dbReference type="ChEBI" id="CHEBI:58349"/>
    </ligand>
</feature>
<dbReference type="PANTHER" id="PTHR48099">
    <property type="entry name" value="C-1-TETRAHYDROFOLATE SYNTHASE, CYTOPLASMIC-RELATED"/>
    <property type="match status" value="1"/>
</dbReference>
<comment type="catalytic activity">
    <reaction evidence="12">
        <text>(6R)-5,10-methenyltetrahydrofolate + H2O = (6R)-10-formyltetrahydrofolate + H(+)</text>
        <dbReference type="Rhea" id="RHEA:23700"/>
        <dbReference type="ChEBI" id="CHEBI:15377"/>
        <dbReference type="ChEBI" id="CHEBI:15378"/>
        <dbReference type="ChEBI" id="CHEBI:57455"/>
        <dbReference type="ChEBI" id="CHEBI:195366"/>
        <dbReference type="EC" id="3.5.4.9"/>
    </reaction>
</comment>
<dbReference type="AlphaFoldDB" id="A0A150FP89"/>
<dbReference type="Pfam" id="PF02882">
    <property type="entry name" value="THF_DHG_CYH_C"/>
    <property type="match status" value="1"/>
</dbReference>
<name>A0A150FP89_CLOPD</name>
<evidence type="ECO:0000313" key="16">
    <source>
        <dbReference type="EMBL" id="SHK54735.1"/>
    </source>
</evidence>
<comment type="caution">
    <text evidence="12">Lacks conserved residue(s) required for the propagation of feature annotation.</text>
</comment>
<dbReference type="PANTHER" id="PTHR48099:SF5">
    <property type="entry name" value="C-1-TETRAHYDROFOLATE SYNTHASE, CYTOPLASMIC"/>
    <property type="match status" value="1"/>
</dbReference>
<dbReference type="EMBL" id="LSFY01000001">
    <property type="protein sequence ID" value="KXZ39358.1"/>
    <property type="molecule type" value="Genomic_DNA"/>
</dbReference>
<feature type="domain" description="Tetrahydrofolate dehydrogenase/cyclohydrolase NAD(P)-binding" evidence="14">
    <location>
        <begin position="138"/>
        <end position="279"/>
    </location>
</feature>
<dbReference type="Proteomes" id="UP000092605">
    <property type="component" value="Unassembled WGS sequence"/>
</dbReference>
<dbReference type="FunFam" id="3.40.50.720:FF:000094">
    <property type="entry name" value="Bifunctional protein FolD"/>
    <property type="match status" value="1"/>
</dbReference>
<dbReference type="RefSeq" id="WP_066068399.1">
    <property type="nucleotide sequence ID" value="NZ_FRBG01000002.1"/>
</dbReference>
<dbReference type="EC" id="3.5.4.9" evidence="12"/>
<comment type="function">
    <text evidence="12">Catalyzes the oxidation of 5,10-methylenetetrahydrofolate to 5,10-methenyltetrahydrofolate and then the hydrolysis of 5,10-methenyltetrahydrofolate to 10-formyltetrahydrofolate.</text>
</comment>
<keyword evidence="7 12" id="KW-0521">NADP</keyword>
<dbReference type="EMBL" id="FRBG01000002">
    <property type="protein sequence ID" value="SHK54735.1"/>
    <property type="molecule type" value="Genomic_DNA"/>
</dbReference>
<dbReference type="Gene3D" id="3.40.50.10860">
    <property type="entry name" value="Leucine Dehydrogenase, chain A, domain 1"/>
    <property type="match status" value="1"/>
</dbReference>
<evidence type="ECO:0000259" key="13">
    <source>
        <dbReference type="Pfam" id="PF00763"/>
    </source>
</evidence>
<dbReference type="PATRIC" id="fig|1121328.3.peg.433"/>
<dbReference type="SUPFAM" id="SSF51735">
    <property type="entry name" value="NAD(P)-binding Rossmann-fold domains"/>
    <property type="match status" value="1"/>
</dbReference>
<evidence type="ECO:0000256" key="4">
    <source>
        <dbReference type="ARBA" id="ARBA00022605"/>
    </source>
</evidence>
<dbReference type="GO" id="GO:0006164">
    <property type="term" value="P:purine nucleotide biosynthetic process"/>
    <property type="evidence" value="ECO:0007669"/>
    <property type="project" value="UniProtKB-KW"/>
</dbReference>
<keyword evidence="11 12" id="KW-0511">Multifunctional enzyme</keyword>
<keyword evidence="18" id="KW-1185">Reference proteome</keyword>
<dbReference type="HAMAP" id="MF_01576">
    <property type="entry name" value="THF_DHG_CYH"/>
    <property type="match status" value="1"/>
</dbReference>
<evidence type="ECO:0000313" key="15">
    <source>
        <dbReference type="EMBL" id="KXZ39358.1"/>
    </source>
</evidence>
<dbReference type="Proteomes" id="UP000323392">
    <property type="component" value="Unassembled WGS sequence"/>
</dbReference>
<evidence type="ECO:0000259" key="14">
    <source>
        <dbReference type="Pfam" id="PF02882"/>
    </source>
</evidence>
<dbReference type="Pfam" id="PF00763">
    <property type="entry name" value="THF_DHG_CYH"/>
    <property type="match status" value="1"/>
</dbReference>
<dbReference type="GO" id="GO:0004477">
    <property type="term" value="F:methenyltetrahydrofolate cyclohydrolase activity"/>
    <property type="evidence" value="ECO:0007669"/>
    <property type="project" value="UniProtKB-UniRule"/>
</dbReference>
<dbReference type="GO" id="GO:0004488">
    <property type="term" value="F:methylenetetrahydrofolate dehydrogenase (NADP+) activity"/>
    <property type="evidence" value="ECO:0007669"/>
    <property type="project" value="UniProtKB-UniRule"/>
</dbReference>
<accession>A0A150FP89</accession>
<evidence type="ECO:0000256" key="8">
    <source>
        <dbReference type="ARBA" id="ARBA00023002"/>
    </source>
</evidence>
<protein>
    <recommendedName>
        <fullName evidence="12">Bifunctional protein FolD</fullName>
    </recommendedName>
    <domain>
        <recommendedName>
            <fullName evidence="12">Methylenetetrahydrofolate dehydrogenase</fullName>
            <ecNumber evidence="12">1.5.1.5</ecNumber>
        </recommendedName>
    </domain>
    <domain>
        <recommendedName>
            <fullName evidence="12">Methenyltetrahydrofolate cyclohydrolase</fullName>
            <ecNumber evidence="12">3.5.4.9</ecNumber>
        </recommendedName>
    </domain>
</protein>
<dbReference type="UniPathway" id="UPA00193"/>
<reference evidence="16 18" key="2">
    <citation type="submission" date="2016-11" db="EMBL/GenBank/DDBJ databases">
        <authorList>
            <person name="Varghese N."/>
            <person name="Submissions S."/>
        </authorList>
    </citation>
    <scope>NUCLEOTIDE SEQUENCE [LARGE SCALE GENOMIC DNA]</scope>
    <source>
        <strain evidence="16 18">DSM 7308</strain>
    </source>
</reference>
<dbReference type="GO" id="GO:0035999">
    <property type="term" value="P:tetrahydrofolate interconversion"/>
    <property type="evidence" value="ECO:0007669"/>
    <property type="project" value="UniProtKB-UniRule"/>
</dbReference>
<reference evidence="15 17" key="1">
    <citation type="submission" date="2016-02" db="EMBL/GenBank/DDBJ databases">
        <title>Draft genome sequence for Clostridium paradoxum JW-YL-7.</title>
        <authorList>
            <person name="Utturkar S.M."/>
            <person name="Lancaster A."/>
            <person name="Poole F.L."/>
            <person name="Adams M.W."/>
            <person name="Brown S.D."/>
        </authorList>
    </citation>
    <scope>NUCLEOTIDE SEQUENCE [LARGE SCALE GENOMIC DNA]</scope>
    <source>
        <strain evidence="15 17">JW-YL-7</strain>
    </source>
</reference>
<keyword evidence="10 12" id="KW-0486">Methionine biosynthesis</keyword>
<dbReference type="InterPro" id="IPR046346">
    <property type="entry name" value="Aminoacid_DH-like_N_sf"/>
</dbReference>
<evidence type="ECO:0000256" key="1">
    <source>
        <dbReference type="ARBA" id="ARBA00004777"/>
    </source>
</evidence>
<keyword evidence="3 12" id="KW-0554">One-carbon metabolism</keyword>
<comment type="subunit">
    <text evidence="2 12">Homodimer.</text>
</comment>
<keyword evidence="8 12" id="KW-0560">Oxidoreductase</keyword>
<dbReference type="GO" id="GO:0005829">
    <property type="term" value="C:cytosol"/>
    <property type="evidence" value="ECO:0007669"/>
    <property type="project" value="TreeGrafter"/>
</dbReference>
<dbReference type="InterPro" id="IPR036291">
    <property type="entry name" value="NAD(P)-bd_dom_sf"/>
</dbReference>